<sequence>MSWLLIVVLGYAFKTGLANKIPVADCGSSFATIHSIDVEPCPKTPCEFKRNSFISLTITFTPNITIDNVTAEAAGSFFNTFINYNLDDTDACHAMKCPSKPGELVTYRTKIPVYPTWPEITLVVRWRLRIGSTYILCFTLPVTITA</sequence>
<gene>
    <name evidence="6" type="ORF">CUNI_LOCUS7461</name>
</gene>
<dbReference type="OrthoDB" id="6489092at2759"/>
<dbReference type="GO" id="GO:0032934">
    <property type="term" value="F:sterol binding"/>
    <property type="evidence" value="ECO:0007669"/>
    <property type="project" value="InterPro"/>
</dbReference>
<organism evidence="6 7">
    <name type="scientific">Candidula unifasciata</name>
    <dbReference type="NCBI Taxonomy" id="100452"/>
    <lineage>
        <taxon>Eukaryota</taxon>
        <taxon>Metazoa</taxon>
        <taxon>Spiralia</taxon>
        <taxon>Lophotrochozoa</taxon>
        <taxon>Mollusca</taxon>
        <taxon>Gastropoda</taxon>
        <taxon>Heterobranchia</taxon>
        <taxon>Euthyneura</taxon>
        <taxon>Panpulmonata</taxon>
        <taxon>Eupulmonata</taxon>
        <taxon>Stylommatophora</taxon>
        <taxon>Helicina</taxon>
        <taxon>Helicoidea</taxon>
        <taxon>Geomitridae</taxon>
        <taxon>Candidula</taxon>
    </lineage>
</organism>
<proteinExistence type="inferred from homology"/>
<dbReference type="InterPro" id="IPR014756">
    <property type="entry name" value="Ig_E-set"/>
</dbReference>
<comment type="caution">
    <text evidence="6">The sequence shown here is derived from an EMBL/GenBank/DDBJ whole genome shotgun (WGS) entry which is preliminary data.</text>
</comment>
<protein>
    <recommendedName>
        <fullName evidence="5">MD-2-related lipid-recognition domain-containing protein</fullName>
    </recommendedName>
</protein>
<keyword evidence="7" id="KW-1185">Reference proteome</keyword>
<comment type="similarity">
    <text evidence="2">Belongs to the NPC2 family.</text>
</comment>
<evidence type="ECO:0000256" key="1">
    <source>
        <dbReference type="ARBA" id="ARBA00004613"/>
    </source>
</evidence>
<dbReference type="InterPro" id="IPR039670">
    <property type="entry name" value="NPC2-like"/>
</dbReference>
<accession>A0A8S3YXP0</accession>
<dbReference type="AlphaFoldDB" id="A0A8S3YXP0"/>
<evidence type="ECO:0000313" key="7">
    <source>
        <dbReference type="Proteomes" id="UP000678393"/>
    </source>
</evidence>
<dbReference type="GO" id="GO:0015918">
    <property type="term" value="P:sterol transport"/>
    <property type="evidence" value="ECO:0007669"/>
    <property type="project" value="InterPro"/>
</dbReference>
<dbReference type="Gene3D" id="2.60.40.770">
    <property type="match status" value="1"/>
</dbReference>
<dbReference type="PANTHER" id="PTHR11306">
    <property type="entry name" value="NIEMANN PICK TYPE C2 PROTEIN NPC2-RELATED"/>
    <property type="match status" value="1"/>
</dbReference>
<dbReference type="Pfam" id="PF02221">
    <property type="entry name" value="E1_DerP2_DerF2"/>
    <property type="match status" value="1"/>
</dbReference>
<feature type="domain" description="MD-2-related lipid-recognition" evidence="5">
    <location>
        <begin position="23"/>
        <end position="142"/>
    </location>
</feature>
<feature type="signal peptide" evidence="4">
    <location>
        <begin position="1"/>
        <end position="18"/>
    </location>
</feature>
<evidence type="ECO:0000313" key="6">
    <source>
        <dbReference type="EMBL" id="CAG5121903.1"/>
    </source>
</evidence>
<dbReference type="InterPro" id="IPR003172">
    <property type="entry name" value="ML_dom"/>
</dbReference>
<evidence type="ECO:0000259" key="5">
    <source>
        <dbReference type="SMART" id="SM00737"/>
    </source>
</evidence>
<dbReference type="SUPFAM" id="SSF81296">
    <property type="entry name" value="E set domains"/>
    <property type="match status" value="1"/>
</dbReference>
<evidence type="ECO:0000256" key="4">
    <source>
        <dbReference type="SAM" id="SignalP"/>
    </source>
</evidence>
<dbReference type="Proteomes" id="UP000678393">
    <property type="component" value="Unassembled WGS sequence"/>
</dbReference>
<name>A0A8S3YXP0_9EUPU</name>
<evidence type="ECO:0000256" key="3">
    <source>
        <dbReference type="ARBA" id="ARBA00022525"/>
    </source>
</evidence>
<comment type="subcellular location">
    <subcellularLocation>
        <location evidence="1">Secreted</location>
    </subcellularLocation>
</comment>
<dbReference type="PANTHER" id="PTHR11306:SF36">
    <property type="entry name" value="NIEMANN-PICK TYPE C-2C-RELATED"/>
    <property type="match status" value="1"/>
</dbReference>
<dbReference type="GO" id="GO:0005576">
    <property type="term" value="C:extracellular region"/>
    <property type="evidence" value="ECO:0007669"/>
    <property type="project" value="UniProtKB-SubCell"/>
</dbReference>
<evidence type="ECO:0000256" key="2">
    <source>
        <dbReference type="ARBA" id="ARBA00006370"/>
    </source>
</evidence>
<keyword evidence="4" id="KW-0732">Signal</keyword>
<keyword evidence="3" id="KW-0964">Secreted</keyword>
<dbReference type="FunFam" id="2.60.40.770:FF:000001">
    <property type="entry name" value="NPC intracellular cholesterol transporter 2"/>
    <property type="match status" value="1"/>
</dbReference>
<dbReference type="SMART" id="SM00737">
    <property type="entry name" value="ML"/>
    <property type="match status" value="1"/>
</dbReference>
<reference evidence="6" key="1">
    <citation type="submission" date="2021-04" db="EMBL/GenBank/DDBJ databases">
        <authorList>
            <consortium name="Molecular Ecology Group"/>
        </authorList>
    </citation>
    <scope>NUCLEOTIDE SEQUENCE</scope>
</reference>
<dbReference type="EMBL" id="CAJHNH020001184">
    <property type="protein sequence ID" value="CAG5121903.1"/>
    <property type="molecule type" value="Genomic_DNA"/>
</dbReference>
<feature type="chain" id="PRO_5035797995" description="MD-2-related lipid-recognition domain-containing protein" evidence="4">
    <location>
        <begin position="19"/>
        <end position="146"/>
    </location>
</feature>